<dbReference type="EMBL" id="BMFQ01000004">
    <property type="protein sequence ID" value="GGG59482.1"/>
    <property type="molecule type" value="Genomic_DNA"/>
</dbReference>
<accession>A0A917GX36</accession>
<comment type="caution">
    <text evidence="2">The sequence shown here is derived from an EMBL/GenBank/DDBJ whole genome shotgun (WGS) entry which is preliminary data.</text>
</comment>
<organism evidence="2 3">
    <name type="scientific">Bizionia arctica</name>
    <dbReference type="NCBI Taxonomy" id="1495645"/>
    <lineage>
        <taxon>Bacteria</taxon>
        <taxon>Pseudomonadati</taxon>
        <taxon>Bacteroidota</taxon>
        <taxon>Flavobacteriia</taxon>
        <taxon>Flavobacteriales</taxon>
        <taxon>Flavobacteriaceae</taxon>
        <taxon>Bizionia</taxon>
    </lineage>
</organism>
<dbReference type="AlphaFoldDB" id="A0A917GX36"/>
<proteinExistence type="predicted"/>
<gene>
    <name evidence="2" type="ORF">GCM10010976_32770</name>
</gene>
<sequence>MIFTDKQSLILCVIVALGFSISGIIGILDNFVIVAVLIILFLLVVFNLFRNKHFFDKDEVDASNKPDS</sequence>
<keyword evidence="1" id="KW-1133">Transmembrane helix</keyword>
<keyword evidence="3" id="KW-1185">Reference proteome</keyword>
<evidence type="ECO:0000313" key="3">
    <source>
        <dbReference type="Proteomes" id="UP000625976"/>
    </source>
</evidence>
<keyword evidence="1" id="KW-0472">Membrane</keyword>
<dbReference type="RefSeq" id="WP_188466849.1">
    <property type="nucleotide sequence ID" value="NZ_BMFQ01000004.1"/>
</dbReference>
<evidence type="ECO:0000313" key="2">
    <source>
        <dbReference type="EMBL" id="GGG59482.1"/>
    </source>
</evidence>
<evidence type="ECO:0000256" key="1">
    <source>
        <dbReference type="SAM" id="Phobius"/>
    </source>
</evidence>
<reference evidence="2" key="2">
    <citation type="submission" date="2020-09" db="EMBL/GenBank/DDBJ databases">
        <authorList>
            <person name="Sun Q."/>
            <person name="Zhou Y."/>
        </authorList>
    </citation>
    <scope>NUCLEOTIDE SEQUENCE</scope>
    <source>
        <strain evidence="2">CGMCC 1.12751</strain>
    </source>
</reference>
<protein>
    <submittedName>
        <fullName evidence="2">Uncharacterized protein</fullName>
    </submittedName>
</protein>
<feature type="transmembrane region" description="Helical" evidence="1">
    <location>
        <begin position="7"/>
        <end position="25"/>
    </location>
</feature>
<dbReference type="Proteomes" id="UP000625976">
    <property type="component" value="Unassembled WGS sequence"/>
</dbReference>
<name>A0A917GX36_9FLAO</name>
<keyword evidence="1" id="KW-0812">Transmembrane</keyword>
<feature type="transmembrane region" description="Helical" evidence="1">
    <location>
        <begin position="31"/>
        <end position="49"/>
    </location>
</feature>
<reference evidence="2" key="1">
    <citation type="journal article" date="2014" name="Int. J. Syst. Evol. Microbiol.">
        <title>Complete genome sequence of Corynebacterium casei LMG S-19264T (=DSM 44701T), isolated from a smear-ripened cheese.</title>
        <authorList>
            <consortium name="US DOE Joint Genome Institute (JGI-PGF)"/>
            <person name="Walter F."/>
            <person name="Albersmeier A."/>
            <person name="Kalinowski J."/>
            <person name="Ruckert C."/>
        </authorList>
    </citation>
    <scope>NUCLEOTIDE SEQUENCE</scope>
    <source>
        <strain evidence="2">CGMCC 1.12751</strain>
    </source>
</reference>